<evidence type="ECO:0000256" key="4">
    <source>
        <dbReference type="ARBA" id="ARBA00023136"/>
    </source>
</evidence>
<evidence type="ECO:0000256" key="2">
    <source>
        <dbReference type="ARBA" id="ARBA00022692"/>
    </source>
</evidence>
<keyword evidence="8" id="KW-1185">Reference proteome</keyword>
<dbReference type="Gene3D" id="2.60.40.1820">
    <property type="match status" value="1"/>
</dbReference>
<protein>
    <recommendedName>
        <fullName evidence="6">Late embryogenesis abundant protein LEA-2 subgroup domain-containing protein</fullName>
    </recommendedName>
</protein>
<dbReference type="PANTHER" id="PTHR31234">
    <property type="entry name" value="LATE EMBRYOGENESIS ABUNDANT (LEA) HYDROXYPROLINE-RICH GLYCOPROTEIN FAMILY"/>
    <property type="match status" value="1"/>
</dbReference>
<keyword evidence="3 5" id="KW-1133">Transmembrane helix</keyword>
<comment type="subcellular location">
    <subcellularLocation>
        <location evidence="1">Membrane</location>
        <topology evidence="1">Single-pass membrane protein</topology>
    </subcellularLocation>
</comment>
<dbReference type="AlphaFoldDB" id="A0AAV9E467"/>
<dbReference type="InterPro" id="IPR044839">
    <property type="entry name" value="NDR1-like"/>
</dbReference>
<dbReference type="Proteomes" id="UP001180020">
    <property type="component" value="Unassembled WGS sequence"/>
</dbReference>
<organism evidence="7 8">
    <name type="scientific">Acorus calamus</name>
    <name type="common">Sweet flag</name>
    <dbReference type="NCBI Taxonomy" id="4465"/>
    <lineage>
        <taxon>Eukaryota</taxon>
        <taxon>Viridiplantae</taxon>
        <taxon>Streptophyta</taxon>
        <taxon>Embryophyta</taxon>
        <taxon>Tracheophyta</taxon>
        <taxon>Spermatophyta</taxon>
        <taxon>Magnoliopsida</taxon>
        <taxon>Liliopsida</taxon>
        <taxon>Acoraceae</taxon>
        <taxon>Acorus</taxon>
    </lineage>
</organism>
<dbReference type="GO" id="GO:0098542">
    <property type="term" value="P:defense response to other organism"/>
    <property type="evidence" value="ECO:0007669"/>
    <property type="project" value="InterPro"/>
</dbReference>
<feature type="domain" description="Late embryogenesis abundant protein LEA-2 subgroup" evidence="6">
    <location>
        <begin position="79"/>
        <end position="184"/>
    </location>
</feature>
<keyword evidence="2 5" id="KW-0812">Transmembrane</keyword>
<evidence type="ECO:0000259" key="6">
    <source>
        <dbReference type="Pfam" id="PF03168"/>
    </source>
</evidence>
<reference evidence="7" key="2">
    <citation type="submission" date="2023-06" db="EMBL/GenBank/DDBJ databases">
        <authorList>
            <person name="Ma L."/>
            <person name="Liu K.-W."/>
            <person name="Li Z."/>
            <person name="Hsiao Y.-Y."/>
            <person name="Qi Y."/>
            <person name="Fu T."/>
            <person name="Tang G."/>
            <person name="Zhang D."/>
            <person name="Sun W.-H."/>
            <person name="Liu D.-K."/>
            <person name="Li Y."/>
            <person name="Chen G.-Z."/>
            <person name="Liu X.-D."/>
            <person name="Liao X.-Y."/>
            <person name="Jiang Y.-T."/>
            <person name="Yu X."/>
            <person name="Hao Y."/>
            <person name="Huang J."/>
            <person name="Zhao X.-W."/>
            <person name="Ke S."/>
            <person name="Chen Y.-Y."/>
            <person name="Wu W.-L."/>
            <person name="Hsu J.-L."/>
            <person name="Lin Y.-F."/>
            <person name="Huang M.-D."/>
            <person name="Li C.-Y."/>
            <person name="Huang L."/>
            <person name="Wang Z.-W."/>
            <person name="Zhao X."/>
            <person name="Zhong W.-Y."/>
            <person name="Peng D.-H."/>
            <person name="Ahmad S."/>
            <person name="Lan S."/>
            <person name="Zhang J.-S."/>
            <person name="Tsai W.-C."/>
            <person name="Van De Peer Y."/>
            <person name="Liu Z.-J."/>
        </authorList>
    </citation>
    <scope>NUCLEOTIDE SEQUENCE</scope>
    <source>
        <strain evidence="7">CP</strain>
        <tissue evidence="7">Leaves</tissue>
    </source>
</reference>
<dbReference type="EMBL" id="JAUJYO010000009">
    <property type="protein sequence ID" value="KAK1307809.1"/>
    <property type="molecule type" value="Genomic_DNA"/>
</dbReference>
<name>A0AAV9E467_ACOCL</name>
<dbReference type="InterPro" id="IPR004864">
    <property type="entry name" value="LEA_2"/>
</dbReference>
<evidence type="ECO:0000313" key="7">
    <source>
        <dbReference type="EMBL" id="KAK1307809.1"/>
    </source>
</evidence>
<sequence>MPRQQYRPSSNTRPQHSPSFICCIVCTSVALLFMFGLAALLTWLIVRPAPVEYSVEDVSVTHYNLTSDNTLNATFDVTLLSHNRNRRVSIYYDSVDLSVWYADQMVAFGEAAPFHQPRRNETRLELEAVAKGMPLPKGVAGKLKKELAGGGGDEEAEIDVRLKARVRFKVGVWKSRHYTLDVDCDQVKVRFGQGKGGMGKGFQRKDCAVHT</sequence>
<evidence type="ECO:0000256" key="1">
    <source>
        <dbReference type="ARBA" id="ARBA00004167"/>
    </source>
</evidence>
<dbReference type="GO" id="GO:0005886">
    <property type="term" value="C:plasma membrane"/>
    <property type="evidence" value="ECO:0007669"/>
    <property type="project" value="TreeGrafter"/>
</dbReference>
<keyword evidence="4 5" id="KW-0472">Membrane</keyword>
<evidence type="ECO:0000256" key="3">
    <source>
        <dbReference type="ARBA" id="ARBA00022989"/>
    </source>
</evidence>
<accession>A0AAV9E467</accession>
<proteinExistence type="predicted"/>
<dbReference type="Pfam" id="PF03168">
    <property type="entry name" value="LEA_2"/>
    <property type="match status" value="1"/>
</dbReference>
<dbReference type="SUPFAM" id="SSF117070">
    <property type="entry name" value="LEA14-like"/>
    <property type="match status" value="1"/>
</dbReference>
<reference evidence="7" key="1">
    <citation type="journal article" date="2023" name="Nat. Commun.">
        <title>Diploid and tetraploid genomes of Acorus and the evolution of monocots.</title>
        <authorList>
            <person name="Ma L."/>
            <person name="Liu K.W."/>
            <person name="Li Z."/>
            <person name="Hsiao Y.Y."/>
            <person name="Qi Y."/>
            <person name="Fu T."/>
            <person name="Tang G.D."/>
            <person name="Zhang D."/>
            <person name="Sun W.H."/>
            <person name="Liu D.K."/>
            <person name="Li Y."/>
            <person name="Chen G.Z."/>
            <person name="Liu X.D."/>
            <person name="Liao X.Y."/>
            <person name="Jiang Y.T."/>
            <person name="Yu X."/>
            <person name="Hao Y."/>
            <person name="Huang J."/>
            <person name="Zhao X.W."/>
            <person name="Ke S."/>
            <person name="Chen Y.Y."/>
            <person name="Wu W.L."/>
            <person name="Hsu J.L."/>
            <person name="Lin Y.F."/>
            <person name="Huang M.D."/>
            <person name="Li C.Y."/>
            <person name="Huang L."/>
            <person name="Wang Z.W."/>
            <person name="Zhao X."/>
            <person name="Zhong W.Y."/>
            <person name="Peng D.H."/>
            <person name="Ahmad S."/>
            <person name="Lan S."/>
            <person name="Zhang J.S."/>
            <person name="Tsai W.C."/>
            <person name="Van de Peer Y."/>
            <person name="Liu Z.J."/>
        </authorList>
    </citation>
    <scope>NUCLEOTIDE SEQUENCE</scope>
    <source>
        <strain evidence="7">CP</strain>
    </source>
</reference>
<feature type="transmembrane region" description="Helical" evidence="5">
    <location>
        <begin position="20"/>
        <end position="46"/>
    </location>
</feature>
<evidence type="ECO:0000313" key="8">
    <source>
        <dbReference type="Proteomes" id="UP001180020"/>
    </source>
</evidence>
<dbReference type="PANTHER" id="PTHR31234:SF39">
    <property type="entry name" value="HARPIN-INDUCED PROTEIN 1 CONTAINING PROTEIN, EXPRESSED"/>
    <property type="match status" value="1"/>
</dbReference>
<gene>
    <name evidence="7" type="ORF">QJS10_CPA09g01841</name>
</gene>
<evidence type="ECO:0000256" key="5">
    <source>
        <dbReference type="SAM" id="Phobius"/>
    </source>
</evidence>
<comment type="caution">
    <text evidence="7">The sequence shown here is derived from an EMBL/GenBank/DDBJ whole genome shotgun (WGS) entry which is preliminary data.</text>
</comment>